<name>A0ABR4MQV9_9PEZI</name>
<dbReference type="RefSeq" id="XP_070861820.1">
    <property type="nucleotide sequence ID" value="XM_071000275.1"/>
</dbReference>
<evidence type="ECO:0000313" key="2">
    <source>
        <dbReference type="Proteomes" id="UP001610728"/>
    </source>
</evidence>
<comment type="caution">
    <text evidence="1">The sequence shown here is derived from an EMBL/GenBank/DDBJ whole genome shotgun (WGS) entry which is preliminary data.</text>
</comment>
<gene>
    <name evidence="1" type="ORF">HOO65_021182</name>
</gene>
<dbReference type="InterPro" id="IPR036875">
    <property type="entry name" value="Znf_CCHC_sf"/>
</dbReference>
<dbReference type="Proteomes" id="UP001610728">
    <property type="component" value="Unassembled WGS sequence"/>
</dbReference>
<protein>
    <recommendedName>
        <fullName evidence="3">CCHC-type domain-containing protein</fullName>
    </recommendedName>
</protein>
<dbReference type="GeneID" id="98116815"/>
<evidence type="ECO:0000313" key="1">
    <source>
        <dbReference type="EMBL" id="KAL2890640.1"/>
    </source>
</evidence>
<keyword evidence="2" id="KW-1185">Reference proteome</keyword>
<dbReference type="EMBL" id="JABSNW010000002">
    <property type="protein sequence ID" value="KAL2890640.1"/>
    <property type="molecule type" value="Genomic_DNA"/>
</dbReference>
<evidence type="ECO:0008006" key="3">
    <source>
        <dbReference type="Google" id="ProtNLM"/>
    </source>
</evidence>
<accession>A0ABR4MQV9</accession>
<sequence length="362" mass="41646">MPEATSSSSVKPEPPTHDDNVARLLAKIEALELENKRQIRPIIADIEKYDGKSSFQFKIFLTDIKEKQMHDCKAHGGERGFMNYTYSRLTGKARAKVAPHMETYYSMKDGKKALKAFYTFLEETFSDPSAQQLALDRASSMKMGRRSMADYISEAEQTFLEADGDEWPESIKISFLRNGLSAEMADKMVSAKSYTTFKDYKKDLLVVAANVGASKGIECFKKWLKIQNKFGEIPNFEHLLDRTTTGCMTTRLIVHLWANRLPRNIATILERHLKHSQRKWTDIMYKIDDEVDSLPKNFQKTSSSSTWNQTRPDQIQQQSKTKCFFCTKLGHRESECRTKKTWERRNITANMSLMDENPSIAV</sequence>
<reference evidence="1 2" key="1">
    <citation type="submission" date="2020-05" db="EMBL/GenBank/DDBJ databases">
        <title>Ceratocystis lukuohia genome.</title>
        <authorList>
            <person name="Harrington T.C."/>
            <person name="Kim K."/>
            <person name="Mayers C.G."/>
        </authorList>
    </citation>
    <scope>NUCLEOTIDE SEQUENCE [LARGE SCALE GENOMIC DNA]</scope>
    <source>
        <strain evidence="1 2">C4212</strain>
    </source>
</reference>
<proteinExistence type="predicted"/>
<dbReference type="SUPFAM" id="SSF57756">
    <property type="entry name" value="Retrovirus zinc finger-like domains"/>
    <property type="match status" value="1"/>
</dbReference>
<organism evidence="1 2">
    <name type="scientific">Ceratocystis lukuohia</name>
    <dbReference type="NCBI Taxonomy" id="2019550"/>
    <lineage>
        <taxon>Eukaryota</taxon>
        <taxon>Fungi</taxon>
        <taxon>Dikarya</taxon>
        <taxon>Ascomycota</taxon>
        <taxon>Pezizomycotina</taxon>
        <taxon>Sordariomycetes</taxon>
        <taxon>Hypocreomycetidae</taxon>
        <taxon>Microascales</taxon>
        <taxon>Ceratocystidaceae</taxon>
        <taxon>Ceratocystis</taxon>
    </lineage>
</organism>